<dbReference type="RefSeq" id="WP_272437159.1">
    <property type="nucleotide sequence ID" value="NZ_JAMQKB010000013.1"/>
</dbReference>
<accession>A0A9X3WTQ3</accession>
<gene>
    <name evidence="1" type="ORF">NC797_12670</name>
</gene>
<name>A0A9X3WTQ3_9BACI</name>
<dbReference type="Pfam" id="PF08863">
    <property type="entry name" value="YolD"/>
    <property type="match status" value="1"/>
</dbReference>
<proteinExistence type="predicted"/>
<dbReference type="EMBL" id="JAMQKB010000013">
    <property type="protein sequence ID" value="MDC3425355.1"/>
    <property type="molecule type" value="Genomic_DNA"/>
</dbReference>
<sequence>MKPNKLTPGYNLRWESSRMMLPEHKQVLQRHQKELNTKTKPILDEQQAVIISRRITDSINRNMNVKIQLFDPYQDSFILGKIQKLVTEQGQMKVSCQDKVVWVRLDDIIDIQMIEDDLD</sequence>
<comment type="caution">
    <text evidence="1">The sequence shown here is derived from an EMBL/GenBank/DDBJ whole genome shotgun (WGS) entry which is preliminary data.</text>
</comment>
<protein>
    <submittedName>
        <fullName evidence="1">YolD-like family protein</fullName>
    </submittedName>
</protein>
<organism evidence="1 2">
    <name type="scientific">Terrihalobacillus insolitus</name>
    <dbReference type="NCBI Taxonomy" id="2950438"/>
    <lineage>
        <taxon>Bacteria</taxon>
        <taxon>Bacillati</taxon>
        <taxon>Bacillota</taxon>
        <taxon>Bacilli</taxon>
        <taxon>Bacillales</taxon>
        <taxon>Bacillaceae</taxon>
        <taxon>Terrihalobacillus</taxon>
    </lineage>
</organism>
<reference evidence="1" key="1">
    <citation type="submission" date="2022-06" db="EMBL/GenBank/DDBJ databases">
        <title>Aquibacillus sp. a new bacterium isolated from soil saline samples.</title>
        <authorList>
            <person name="Galisteo C."/>
            <person name="De La Haba R."/>
            <person name="Sanchez-Porro C."/>
            <person name="Ventosa A."/>
        </authorList>
    </citation>
    <scope>NUCLEOTIDE SEQUENCE</scope>
    <source>
        <strain evidence="1">3ASR75-11</strain>
    </source>
</reference>
<evidence type="ECO:0000313" key="1">
    <source>
        <dbReference type="EMBL" id="MDC3425355.1"/>
    </source>
</evidence>
<dbReference type="InterPro" id="IPR014962">
    <property type="entry name" value="YolD"/>
</dbReference>
<dbReference type="Proteomes" id="UP001145050">
    <property type="component" value="Unassembled WGS sequence"/>
</dbReference>
<keyword evidence="2" id="KW-1185">Reference proteome</keyword>
<dbReference type="AlphaFoldDB" id="A0A9X3WTQ3"/>
<evidence type="ECO:0000313" key="2">
    <source>
        <dbReference type="Proteomes" id="UP001145050"/>
    </source>
</evidence>